<evidence type="ECO:0000256" key="5">
    <source>
        <dbReference type="ARBA" id="ARBA00022729"/>
    </source>
</evidence>
<keyword evidence="6" id="KW-0472">Membrane</keyword>
<accession>A0A1P8UMC9</accession>
<comment type="similarity">
    <text evidence="2">Belongs to the OmpP1/FadL family.</text>
</comment>
<dbReference type="PANTHER" id="PTHR35093">
    <property type="entry name" value="OUTER MEMBRANE PROTEIN NMB0088-RELATED"/>
    <property type="match status" value="1"/>
</dbReference>
<dbReference type="Gene3D" id="2.40.160.60">
    <property type="entry name" value="Outer membrane protein transport protein (OMPP1/FadL/TodX)"/>
    <property type="match status" value="1"/>
</dbReference>
<sequence length="376" mass="39923" precursor="true">MRKSNKTILAAGLCCAAFAAVPAWATNGTHLTGFGTKAQGMAGVSLAFPQDALAAANNPAGMAFVGHRLDLNSQMILLRTEGRFGGLDNEGTGFALVPEIGYNRPLNDRWTIGVSTAAGGGSAKYDDQLFTGASDGTEGLYQSTVVLPTVTYKAAPNLAFGASLALGIHGLNLENLPGVPDHGMEFATGAGLRLGVMWQPTETVTIGAMYGSKIEMGELKGYSDDVLASVDGEIDLPEQWGLGIAVALSDRLTLAADYLRINWTDTQFHDVFGFRDQNVYRVGLSYQMRPDLTLRGGVTFADRHFDDDFVNAIPLIPAIDSNVIAAGFTKDFGNGRELSGGIEYDFGERADGSGPSRGAHMDTDFVVLSVGYAWKF</sequence>
<keyword evidence="4" id="KW-0812">Transmembrane</keyword>
<evidence type="ECO:0000313" key="10">
    <source>
        <dbReference type="Proteomes" id="UP000187059"/>
    </source>
</evidence>
<dbReference type="GO" id="GO:0015483">
    <property type="term" value="F:long-chain fatty acid transporting porin activity"/>
    <property type="evidence" value="ECO:0007669"/>
    <property type="project" value="TreeGrafter"/>
</dbReference>
<organism evidence="9 10">
    <name type="scientific">Salipiger abyssi</name>
    <dbReference type="NCBI Taxonomy" id="1250539"/>
    <lineage>
        <taxon>Bacteria</taxon>
        <taxon>Pseudomonadati</taxon>
        <taxon>Pseudomonadota</taxon>
        <taxon>Alphaproteobacteria</taxon>
        <taxon>Rhodobacterales</taxon>
        <taxon>Roseobacteraceae</taxon>
        <taxon>Salipiger</taxon>
    </lineage>
</organism>
<dbReference type="OrthoDB" id="19849at2"/>
<dbReference type="PANTHER" id="PTHR35093:SF8">
    <property type="entry name" value="OUTER MEMBRANE PROTEIN NMB0088-RELATED"/>
    <property type="match status" value="1"/>
</dbReference>
<keyword evidence="7" id="KW-0998">Cell outer membrane</keyword>
<evidence type="ECO:0000256" key="6">
    <source>
        <dbReference type="ARBA" id="ARBA00023136"/>
    </source>
</evidence>
<comment type="subcellular location">
    <subcellularLocation>
        <location evidence="1">Cell outer membrane</location>
        <topology evidence="1">Multi-pass membrane protein</topology>
    </subcellularLocation>
</comment>
<evidence type="ECO:0000256" key="8">
    <source>
        <dbReference type="SAM" id="SignalP"/>
    </source>
</evidence>
<protein>
    <submittedName>
        <fullName evidence="9">Long-chain fatty acid transport protein</fullName>
    </submittedName>
</protein>
<gene>
    <name evidence="9" type="ORF">Ga0080574_TMP227</name>
</gene>
<dbReference type="EMBL" id="CP015090">
    <property type="protein sequence ID" value="APZ50561.1"/>
    <property type="molecule type" value="Genomic_DNA"/>
</dbReference>
<name>A0A1P8UMC9_9RHOB</name>
<feature type="signal peptide" evidence="8">
    <location>
        <begin position="1"/>
        <end position="25"/>
    </location>
</feature>
<evidence type="ECO:0000256" key="2">
    <source>
        <dbReference type="ARBA" id="ARBA00008163"/>
    </source>
</evidence>
<evidence type="ECO:0000256" key="7">
    <source>
        <dbReference type="ARBA" id="ARBA00023237"/>
    </source>
</evidence>
<keyword evidence="9" id="KW-0614">Plasmid</keyword>
<evidence type="ECO:0000256" key="1">
    <source>
        <dbReference type="ARBA" id="ARBA00004571"/>
    </source>
</evidence>
<reference evidence="9 10" key="1">
    <citation type="submission" date="2016-04" db="EMBL/GenBank/DDBJ databases">
        <title>Deep-sea bacteria in the southern Pacific.</title>
        <authorList>
            <person name="Tang K."/>
        </authorList>
    </citation>
    <scope>NUCLEOTIDE SEQUENCE [LARGE SCALE GENOMIC DNA]</scope>
    <source>
        <strain evidence="9 10">JLT2014</strain>
        <plasmid evidence="10">ppaby2</plasmid>
    </source>
</reference>
<dbReference type="Pfam" id="PF03349">
    <property type="entry name" value="Toluene_X"/>
    <property type="match status" value="1"/>
</dbReference>
<evidence type="ECO:0000313" key="9">
    <source>
        <dbReference type="EMBL" id="APZ50561.1"/>
    </source>
</evidence>
<keyword evidence="3" id="KW-1134">Transmembrane beta strand</keyword>
<dbReference type="GO" id="GO:0009279">
    <property type="term" value="C:cell outer membrane"/>
    <property type="evidence" value="ECO:0007669"/>
    <property type="project" value="UniProtKB-SubCell"/>
</dbReference>
<dbReference type="Proteomes" id="UP000187059">
    <property type="component" value="Plasmid pPABY2"/>
</dbReference>
<feature type="chain" id="PRO_5013315404" evidence="8">
    <location>
        <begin position="26"/>
        <end position="376"/>
    </location>
</feature>
<evidence type="ECO:0000256" key="4">
    <source>
        <dbReference type="ARBA" id="ARBA00022692"/>
    </source>
</evidence>
<geneLocation type="plasmid" evidence="10">
    <name>ppaby2</name>
</geneLocation>
<keyword evidence="10" id="KW-1185">Reference proteome</keyword>
<dbReference type="RefSeq" id="WP_076694339.1">
    <property type="nucleotide sequence ID" value="NZ_CP015090.1"/>
</dbReference>
<dbReference type="KEGG" id="paby:Ga0080574_TMP227"/>
<dbReference type="InterPro" id="IPR005017">
    <property type="entry name" value="OMPP1/FadL/TodX"/>
</dbReference>
<proteinExistence type="inferred from homology"/>
<keyword evidence="5 8" id="KW-0732">Signal</keyword>
<dbReference type="AlphaFoldDB" id="A0A1P8UMC9"/>
<dbReference type="SUPFAM" id="SSF56935">
    <property type="entry name" value="Porins"/>
    <property type="match status" value="1"/>
</dbReference>
<evidence type="ECO:0000256" key="3">
    <source>
        <dbReference type="ARBA" id="ARBA00022452"/>
    </source>
</evidence>